<accession>A0AAD4UL16</accession>
<protein>
    <submittedName>
        <fullName evidence="1">Uncharacterized protein</fullName>
    </submittedName>
</protein>
<gene>
    <name evidence="1" type="ORF">MG293_000573</name>
</gene>
<dbReference type="Proteomes" id="UP001214576">
    <property type="component" value="Unassembled WGS sequence"/>
</dbReference>
<dbReference type="AlphaFoldDB" id="A0AAD4UL16"/>
<evidence type="ECO:0000313" key="2">
    <source>
        <dbReference type="Proteomes" id="UP001214576"/>
    </source>
</evidence>
<comment type="caution">
    <text evidence="1">The sequence shown here is derived from an EMBL/GenBank/DDBJ whole genome shotgun (WGS) entry which is preliminary data.</text>
</comment>
<evidence type="ECO:0000313" key="1">
    <source>
        <dbReference type="EMBL" id="KAI4548243.1"/>
    </source>
</evidence>
<sequence length="136" mass="15397">MQRLLPGHKAFHRQLLPPLFQKRGEKGVRDSSVTLGMTSPGLDEPDSSHIFMVALPDVESDRTLPVITHILIFLLPAYCKEDVRYVGLPQCKSSRDLFTDRGTQAVTADQTSWCQHCQYLLLLLSRFSRVRLCATL</sequence>
<reference evidence="1" key="1">
    <citation type="submission" date="2022-03" db="EMBL/GenBank/DDBJ databases">
        <title>Genomic analyses of argali, domestic sheep and their hybrids provide insights into chromosomal evolution, heterosis and genetic basis of agronomic traits.</title>
        <authorList>
            <person name="Li M."/>
        </authorList>
    </citation>
    <scope>NUCLEOTIDE SEQUENCE</scope>
    <source>
        <strain evidence="1">CAU-MHL-2022a</strain>
        <tissue evidence="1">Skin</tissue>
    </source>
</reference>
<dbReference type="EMBL" id="JAKZEL010000001">
    <property type="protein sequence ID" value="KAI4548243.1"/>
    <property type="molecule type" value="Genomic_DNA"/>
</dbReference>
<name>A0AAD4UL16_OVIAM</name>
<organism evidence="1 2">
    <name type="scientific">Ovis ammon polii</name>
    <dbReference type="NCBI Taxonomy" id="230172"/>
    <lineage>
        <taxon>Eukaryota</taxon>
        <taxon>Metazoa</taxon>
        <taxon>Chordata</taxon>
        <taxon>Craniata</taxon>
        <taxon>Vertebrata</taxon>
        <taxon>Euteleostomi</taxon>
        <taxon>Mammalia</taxon>
        <taxon>Eutheria</taxon>
        <taxon>Laurasiatheria</taxon>
        <taxon>Artiodactyla</taxon>
        <taxon>Ruminantia</taxon>
        <taxon>Pecora</taxon>
        <taxon>Bovidae</taxon>
        <taxon>Caprinae</taxon>
        <taxon>Ovis</taxon>
    </lineage>
</organism>
<proteinExistence type="predicted"/>
<keyword evidence="2" id="KW-1185">Reference proteome</keyword>